<dbReference type="HOGENOM" id="CLU_2697773_0_0_0"/>
<dbReference type="STRING" id="330214.NIDE1144"/>
<evidence type="ECO:0000313" key="1">
    <source>
        <dbReference type="EMBL" id="CBK40902.1"/>
    </source>
</evidence>
<organism evidence="1 2">
    <name type="scientific">Nitrospira defluvii</name>
    <dbReference type="NCBI Taxonomy" id="330214"/>
    <lineage>
        <taxon>Bacteria</taxon>
        <taxon>Pseudomonadati</taxon>
        <taxon>Nitrospirota</taxon>
        <taxon>Nitrospiria</taxon>
        <taxon>Nitrospirales</taxon>
        <taxon>Nitrospiraceae</taxon>
        <taxon>Nitrospira</taxon>
    </lineage>
</organism>
<reference evidence="1 2" key="1">
    <citation type="journal article" date="2010" name="Proc. Natl. Acad. Sci. U.S.A.">
        <title>A Nitrospira metagenome illuminates the physiology and evolution of globally important nitrite-oxidizing bacteria.</title>
        <authorList>
            <person name="Lucker S."/>
            <person name="Wagner M."/>
            <person name="Maixner F."/>
            <person name="Pelletier E."/>
            <person name="Koch H."/>
            <person name="Vacherie B."/>
            <person name="Rattei T."/>
            <person name="Sinninghe Damste J."/>
            <person name="Spieck E."/>
            <person name="Le Paslier D."/>
            <person name="Daims H."/>
        </authorList>
    </citation>
    <scope>NUCLEOTIDE SEQUENCE [LARGE SCALE GENOMIC DNA]</scope>
</reference>
<dbReference type="Proteomes" id="UP000001660">
    <property type="component" value="Chromosome"/>
</dbReference>
<sequence>MSSERHSNGLKVKARGDRRARSIVLHHRVGGQSILIRSPYTVQCGDKQAPPSVRLVTFFQLRTVSCARRRVHD</sequence>
<accession>D8PCE3</accession>
<keyword evidence="2" id="KW-1185">Reference proteome</keyword>
<name>D8PCE3_9BACT</name>
<dbReference type="KEGG" id="nde:NIDE1144"/>
<gene>
    <name evidence="1" type="ORF">NIDE1144</name>
</gene>
<dbReference type="AlphaFoldDB" id="D8PCE3"/>
<protein>
    <submittedName>
        <fullName evidence="1">Uncharacterized protein</fullName>
    </submittedName>
</protein>
<proteinExistence type="predicted"/>
<dbReference type="EMBL" id="FP929003">
    <property type="protein sequence ID" value="CBK40902.1"/>
    <property type="molecule type" value="Genomic_DNA"/>
</dbReference>
<evidence type="ECO:0000313" key="2">
    <source>
        <dbReference type="Proteomes" id="UP000001660"/>
    </source>
</evidence>